<name>A0A9P5ZQ99_PLEER</name>
<dbReference type="PANTHER" id="PTHR10728">
    <property type="entry name" value="CYTOSOLIC PHOSPHOLIPASE A2"/>
    <property type="match status" value="1"/>
</dbReference>
<keyword evidence="7" id="KW-0325">Glycoprotein</keyword>
<protein>
    <recommendedName>
        <fullName evidence="2 9">Lysophospholipase</fullName>
        <ecNumber evidence="2 9">3.1.1.5</ecNumber>
    </recommendedName>
</protein>
<feature type="compositionally biased region" description="Basic and acidic residues" evidence="10">
    <location>
        <begin position="553"/>
        <end position="563"/>
    </location>
</feature>
<dbReference type="AlphaFoldDB" id="A0A9P5ZQ99"/>
<evidence type="ECO:0000256" key="11">
    <source>
        <dbReference type="SAM" id="Phobius"/>
    </source>
</evidence>
<keyword evidence="5 8" id="KW-0442">Lipid degradation</keyword>
<keyword evidence="11" id="KW-1133">Transmembrane helix</keyword>
<gene>
    <name evidence="13" type="ORF">BDN71DRAFT_1510122</name>
</gene>
<dbReference type="OrthoDB" id="4084751at2759"/>
<dbReference type="Pfam" id="PF01735">
    <property type="entry name" value="PLA2_B"/>
    <property type="match status" value="3"/>
</dbReference>
<keyword evidence="3" id="KW-0732">Signal</keyword>
<dbReference type="InterPro" id="IPR016035">
    <property type="entry name" value="Acyl_Trfase/lysoPLipase"/>
</dbReference>
<dbReference type="Gene3D" id="3.40.1090.10">
    <property type="entry name" value="Cytosolic phospholipase A2 catalytic domain"/>
    <property type="match status" value="2"/>
</dbReference>
<dbReference type="GO" id="GO:0046475">
    <property type="term" value="P:glycerophospholipid catabolic process"/>
    <property type="evidence" value="ECO:0007669"/>
    <property type="project" value="TreeGrafter"/>
</dbReference>
<dbReference type="EC" id="3.1.1.5" evidence="2 9"/>
<dbReference type="GO" id="GO:0004623">
    <property type="term" value="F:phospholipase A2 activity"/>
    <property type="evidence" value="ECO:0007669"/>
    <property type="project" value="TreeGrafter"/>
</dbReference>
<feature type="region of interest" description="Disordered" evidence="10">
    <location>
        <begin position="1"/>
        <end position="27"/>
    </location>
</feature>
<evidence type="ECO:0000256" key="4">
    <source>
        <dbReference type="ARBA" id="ARBA00022801"/>
    </source>
</evidence>
<keyword evidence="4 8" id="KW-0378">Hydrolase</keyword>
<dbReference type="GO" id="GO:0004622">
    <property type="term" value="F:phosphatidylcholine lysophospholipase activity"/>
    <property type="evidence" value="ECO:0007669"/>
    <property type="project" value="UniProtKB-EC"/>
</dbReference>
<feature type="region of interest" description="Disordered" evidence="10">
    <location>
        <begin position="538"/>
        <end position="563"/>
    </location>
</feature>
<evidence type="ECO:0000256" key="2">
    <source>
        <dbReference type="ARBA" id="ARBA00013274"/>
    </source>
</evidence>
<dbReference type="GO" id="GO:0005829">
    <property type="term" value="C:cytosol"/>
    <property type="evidence" value="ECO:0007669"/>
    <property type="project" value="TreeGrafter"/>
</dbReference>
<organism evidence="13 14">
    <name type="scientific">Pleurotus eryngii</name>
    <name type="common">Boletus of the steppes</name>
    <dbReference type="NCBI Taxonomy" id="5323"/>
    <lineage>
        <taxon>Eukaryota</taxon>
        <taxon>Fungi</taxon>
        <taxon>Dikarya</taxon>
        <taxon>Basidiomycota</taxon>
        <taxon>Agaricomycotina</taxon>
        <taxon>Agaricomycetes</taxon>
        <taxon>Agaricomycetidae</taxon>
        <taxon>Agaricales</taxon>
        <taxon>Pleurotineae</taxon>
        <taxon>Pleurotaceae</taxon>
        <taxon>Pleurotus</taxon>
    </lineage>
</organism>
<proteinExistence type="inferred from homology"/>
<dbReference type="EMBL" id="MU154614">
    <property type="protein sequence ID" value="KAF9491645.1"/>
    <property type="molecule type" value="Genomic_DNA"/>
</dbReference>
<evidence type="ECO:0000256" key="8">
    <source>
        <dbReference type="PROSITE-ProRule" id="PRU00555"/>
    </source>
</evidence>
<comment type="catalytic activity">
    <reaction evidence="9">
        <text>a 1-acyl-sn-glycero-3-phosphocholine + H2O = sn-glycerol 3-phosphocholine + a fatty acid + H(+)</text>
        <dbReference type="Rhea" id="RHEA:15177"/>
        <dbReference type="ChEBI" id="CHEBI:15377"/>
        <dbReference type="ChEBI" id="CHEBI:15378"/>
        <dbReference type="ChEBI" id="CHEBI:16870"/>
        <dbReference type="ChEBI" id="CHEBI:28868"/>
        <dbReference type="ChEBI" id="CHEBI:58168"/>
        <dbReference type="EC" id="3.1.1.5"/>
    </reaction>
</comment>
<comment type="similarity">
    <text evidence="1 9">Belongs to the lysophospholipase family.</text>
</comment>
<sequence>MSERNTDPTPSRLYPTNSGYPRPRTRTREPAIIPAEWDSWLGDGSHLGYQANTFKGKYPKVGMAFSGGGYRAAQYGAGVLNALDARNASAKAAGRAGFSKYRQITDLVFGNKDLPGWLLDLDLVLPDGINMFDDKTQAYFGSILSSAVAKPAAGMRVLFAHTFTSKLTSVIRALQINGAISYHFLNDTDRNNFFTDDSAHGAGQLWSHILSSVSFQQHSSPFPIVVFNSRPANWDKSADIPLDATVYEVTPFAFESYNPGLSAMMNLTFVGTSLDNGRPQNDTSCVTDLDQAGFIMGSSSSLFNALLDDDIDTVKGFSGGDAKGLLYILSRELESVQSRADDVANWPNPFTNIKPTTSIDSNAMCREVDVIVAVDTDRNDEVDSWPQGISLLTTSKRLSTLLTATHQSFLPIPQFKEHFLSTGVNGRSTFFGCDPAQTPAEYPLVIYLPNSAPLNSDDPVTNTDTVKLDYILKRTRLLLNQTFTNTIGGFKPDTDEPDPYWPKCLKCAAIDRGRHKSSLVMPRSDICNKRFKQYCFDPQNPPSQDSLPNRRLKSADPDPQGPDKLKAAVLANKPALIGGVVGVVSLVVMLIGFTLLVLYDVRLIANTGTL</sequence>
<evidence type="ECO:0000259" key="12">
    <source>
        <dbReference type="PROSITE" id="PS51210"/>
    </source>
</evidence>
<dbReference type="Proteomes" id="UP000807025">
    <property type="component" value="Unassembled WGS sequence"/>
</dbReference>
<evidence type="ECO:0000256" key="1">
    <source>
        <dbReference type="ARBA" id="ARBA00008780"/>
    </source>
</evidence>
<dbReference type="InterPro" id="IPR002642">
    <property type="entry name" value="LysoPLipase_cat_dom"/>
</dbReference>
<feature type="transmembrane region" description="Helical" evidence="11">
    <location>
        <begin position="575"/>
        <end position="599"/>
    </location>
</feature>
<dbReference type="PROSITE" id="PS51210">
    <property type="entry name" value="PLA2C"/>
    <property type="match status" value="1"/>
</dbReference>
<evidence type="ECO:0000256" key="6">
    <source>
        <dbReference type="ARBA" id="ARBA00023098"/>
    </source>
</evidence>
<dbReference type="SMART" id="SM00022">
    <property type="entry name" value="PLAc"/>
    <property type="match status" value="1"/>
</dbReference>
<keyword evidence="14" id="KW-1185">Reference proteome</keyword>
<feature type="domain" description="PLA2c" evidence="12">
    <location>
        <begin position="1"/>
        <end position="541"/>
    </location>
</feature>
<keyword evidence="6 8" id="KW-0443">Lipid metabolism</keyword>
<reference evidence="13" key="1">
    <citation type="submission" date="2020-11" db="EMBL/GenBank/DDBJ databases">
        <authorList>
            <consortium name="DOE Joint Genome Institute"/>
            <person name="Ahrendt S."/>
            <person name="Riley R."/>
            <person name="Andreopoulos W."/>
            <person name="Labutti K."/>
            <person name="Pangilinan J."/>
            <person name="Ruiz-Duenas F.J."/>
            <person name="Barrasa J.M."/>
            <person name="Sanchez-Garcia M."/>
            <person name="Camarero S."/>
            <person name="Miyauchi S."/>
            <person name="Serrano A."/>
            <person name="Linde D."/>
            <person name="Babiker R."/>
            <person name="Drula E."/>
            <person name="Ayuso-Fernandez I."/>
            <person name="Pacheco R."/>
            <person name="Padilla G."/>
            <person name="Ferreira P."/>
            <person name="Barriuso J."/>
            <person name="Kellner H."/>
            <person name="Castanera R."/>
            <person name="Alfaro M."/>
            <person name="Ramirez L."/>
            <person name="Pisabarro A.G."/>
            <person name="Kuo A."/>
            <person name="Tritt A."/>
            <person name="Lipzen A."/>
            <person name="He G."/>
            <person name="Yan M."/>
            <person name="Ng V."/>
            <person name="Cullen D."/>
            <person name="Martin F."/>
            <person name="Rosso M.-N."/>
            <person name="Henrissat B."/>
            <person name="Hibbett D."/>
            <person name="Martinez A.T."/>
            <person name="Grigoriev I.V."/>
        </authorList>
    </citation>
    <scope>NUCLEOTIDE SEQUENCE</scope>
    <source>
        <strain evidence="13">ATCC 90797</strain>
    </source>
</reference>
<keyword evidence="11" id="KW-0472">Membrane</keyword>
<accession>A0A9P5ZQ99</accession>
<evidence type="ECO:0000256" key="9">
    <source>
        <dbReference type="RuleBase" id="RU362103"/>
    </source>
</evidence>
<evidence type="ECO:0000256" key="10">
    <source>
        <dbReference type="SAM" id="MobiDB-lite"/>
    </source>
</evidence>
<evidence type="ECO:0000313" key="14">
    <source>
        <dbReference type="Proteomes" id="UP000807025"/>
    </source>
</evidence>
<evidence type="ECO:0000313" key="13">
    <source>
        <dbReference type="EMBL" id="KAF9491645.1"/>
    </source>
</evidence>
<evidence type="ECO:0000256" key="5">
    <source>
        <dbReference type="ARBA" id="ARBA00022963"/>
    </source>
</evidence>
<evidence type="ECO:0000256" key="3">
    <source>
        <dbReference type="ARBA" id="ARBA00022729"/>
    </source>
</evidence>
<keyword evidence="11" id="KW-0812">Transmembrane</keyword>
<evidence type="ECO:0000256" key="7">
    <source>
        <dbReference type="ARBA" id="ARBA00023180"/>
    </source>
</evidence>
<dbReference type="SUPFAM" id="SSF52151">
    <property type="entry name" value="FabD/lysophospholipase-like"/>
    <property type="match status" value="1"/>
</dbReference>
<comment type="caution">
    <text evidence="13">The sequence shown here is derived from an EMBL/GenBank/DDBJ whole genome shotgun (WGS) entry which is preliminary data.</text>
</comment>
<dbReference type="PANTHER" id="PTHR10728:SF33">
    <property type="entry name" value="LYSOPHOSPHOLIPASE 1-RELATED"/>
    <property type="match status" value="1"/>
</dbReference>